<comment type="caution">
    <text evidence="1">The sequence shown here is derived from an EMBL/GenBank/DDBJ whole genome shotgun (WGS) entry which is preliminary data.</text>
</comment>
<dbReference type="Proteomes" id="UP000195781">
    <property type="component" value="Unassembled WGS sequence"/>
</dbReference>
<evidence type="ECO:0000313" key="1">
    <source>
        <dbReference type="EMBL" id="OUN88750.1"/>
    </source>
</evidence>
<protein>
    <submittedName>
        <fullName evidence="1">Uncharacterized protein</fullName>
    </submittedName>
</protein>
<gene>
    <name evidence="1" type="ORF">B5G02_05030</name>
</gene>
<dbReference type="RefSeq" id="WP_094335409.1">
    <property type="nucleotide sequence ID" value="NZ_NFIE01000009.1"/>
</dbReference>
<evidence type="ECO:0000313" key="2">
    <source>
        <dbReference type="Proteomes" id="UP000195781"/>
    </source>
</evidence>
<keyword evidence="2" id="KW-1185">Reference proteome</keyword>
<reference evidence="2" key="1">
    <citation type="submission" date="2017-04" db="EMBL/GenBank/DDBJ databases">
        <title>Function of individual gut microbiota members based on whole genome sequencing of pure cultures obtained from chicken caecum.</title>
        <authorList>
            <person name="Medvecky M."/>
            <person name="Cejkova D."/>
            <person name="Polansky O."/>
            <person name="Karasova D."/>
            <person name="Kubasova T."/>
            <person name="Cizek A."/>
            <person name="Rychlik I."/>
        </authorList>
    </citation>
    <scope>NUCLEOTIDE SEQUENCE [LARGE SCALE GENOMIC DNA]</scope>
    <source>
        <strain evidence="2">An5</strain>
    </source>
</reference>
<dbReference type="EMBL" id="NFIE01000009">
    <property type="protein sequence ID" value="OUN88750.1"/>
    <property type="molecule type" value="Genomic_DNA"/>
</dbReference>
<name>A0A1Y3Y339_9ACTN</name>
<accession>A0A1Y3Y339</accession>
<dbReference type="OrthoDB" id="3182383at2"/>
<dbReference type="AlphaFoldDB" id="A0A1Y3Y339"/>
<proteinExistence type="predicted"/>
<organism evidence="1 2">
    <name type="scientific">[Collinsella] massiliensis</name>
    <dbReference type="NCBI Taxonomy" id="1232426"/>
    <lineage>
        <taxon>Bacteria</taxon>
        <taxon>Bacillati</taxon>
        <taxon>Actinomycetota</taxon>
        <taxon>Coriobacteriia</taxon>
        <taxon>Coriobacteriales</taxon>
        <taxon>Coriobacteriaceae</taxon>
        <taxon>Enorma</taxon>
    </lineage>
</organism>
<sequence>MGNAVPDEVVLFEGSDGVEHMHVVCRRSGDGGLVLVQESAGEVSRWCFGESPHRAILHIDAQQVHALARHFHVRDAGGVAAALEIEVTGFDSLTQTRRLLTLLDKPEHFFEKTA</sequence>